<organism evidence="1 2">
    <name type="scientific">Steinernema glaseri</name>
    <dbReference type="NCBI Taxonomy" id="37863"/>
    <lineage>
        <taxon>Eukaryota</taxon>
        <taxon>Metazoa</taxon>
        <taxon>Ecdysozoa</taxon>
        <taxon>Nematoda</taxon>
        <taxon>Chromadorea</taxon>
        <taxon>Rhabditida</taxon>
        <taxon>Tylenchina</taxon>
        <taxon>Panagrolaimomorpha</taxon>
        <taxon>Strongyloidoidea</taxon>
        <taxon>Steinernematidae</taxon>
        <taxon>Steinernema</taxon>
    </lineage>
</organism>
<evidence type="ECO:0000313" key="1">
    <source>
        <dbReference type="Proteomes" id="UP000095287"/>
    </source>
</evidence>
<evidence type="ECO:0000313" key="2">
    <source>
        <dbReference type="WBParaSite" id="L893_g24854.t1"/>
    </source>
</evidence>
<reference evidence="2" key="1">
    <citation type="submission" date="2016-11" db="UniProtKB">
        <authorList>
            <consortium name="WormBaseParasite"/>
        </authorList>
    </citation>
    <scope>IDENTIFICATION</scope>
</reference>
<dbReference type="Proteomes" id="UP000095287">
    <property type="component" value="Unplaced"/>
</dbReference>
<protein>
    <submittedName>
        <fullName evidence="2">ZP domain-containing protein</fullName>
    </submittedName>
</protein>
<dbReference type="WBParaSite" id="L893_g24854.t1">
    <property type="protein sequence ID" value="L893_g24854.t1"/>
    <property type="gene ID" value="L893_g24854"/>
</dbReference>
<sequence length="80" mass="9035">MSALTRDSHLYSPLSPVVLSPLFSHLCSQTSNPCIHVDNIHIHRKGTFVLFHATICDMQNVQRPAVQRPVVKTLKEKRST</sequence>
<name>A0A1I7ZC36_9BILA</name>
<proteinExistence type="predicted"/>
<dbReference type="AlphaFoldDB" id="A0A1I7ZC36"/>
<accession>A0A1I7ZC36</accession>
<keyword evidence="1" id="KW-1185">Reference proteome</keyword>